<name>A0A8L8KQT1_HELPZ</name>
<evidence type="ECO:0000313" key="2">
    <source>
        <dbReference type="Proteomes" id="UP000050761"/>
    </source>
</evidence>
<dbReference type="GO" id="GO:0044389">
    <property type="term" value="F:ubiquitin-like protein ligase binding"/>
    <property type="evidence" value="ECO:0007669"/>
    <property type="project" value="TreeGrafter"/>
</dbReference>
<evidence type="ECO:0000313" key="3">
    <source>
        <dbReference type="WBParaSite" id="HPBE_0001969101-mRNA-1"/>
    </source>
</evidence>
<organism evidence="2 3">
    <name type="scientific">Heligmosomoides polygyrus</name>
    <name type="common">Parasitic roundworm</name>
    <dbReference type="NCBI Taxonomy" id="6339"/>
    <lineage>
        <taxon>Eukaryota</taxon>
        <taxon>Metazoa</taxon>
        <taxon>Ecdysozoa</taxon>
        <taxon>Nematoda</taxon>
        <taxon>Chromadorea</taxon>
        <taxon>Rhabditida</taxon>
        <taxon>Rhabditina</taxon>
        <taxon>Rhabditomorpha</taxon>
        <taxon>Strongyloidea</taxon>
        <taxon>Heligmosomidae</taxon>
        <taxon>Heligmosomoides</taxon>
    </lineage>
</organism>
<feature type="region of interest" description="Disordered" evidence="1">
    <location>
        <begin position="578"/>
        <end position="691"/>
    </location>
</feature>
<keyword evidence="2" id="KW-1185">Reference proteome</keyword>
<dbReference type="Proteomes" id="UP000050761">
    <property type="component" value="Unassembled WGS sequence"/>
</dbReference>
<sequence length="1118" mass="128202">LSRIWETHELSPGHRQAVAVVALLEQCKMDLVGFTFYSVGVTYEESGPDPKPIEGPLEWKVVDDVCYGPTCGMEYMVAFKNRSFCELCGCAVASVEKHFSCESHVMQFLSVSFPLEMFRLSHNAPKTRKKNVLDLLSSPKFRFGGGLHKRVNVDWFPPSVEMVVKPECLSFPNLMPELSSLGIDCCCLFCPVCWLTVKVPKNVTDGGEALWNAHCGEHSHFDFAVRRACFGFDEKNFVPMSSTVPKAPKKLHGSWIQMKEDKDVFFVQTQGDVGLEFVVDDQENQEVVCTLCAQWFPRGMDTLINNHIRSYSHLNHYLHVTNRNLLSMLMVQKTEAATRELMLEWLQRSLYNDMDEMRLYSPELANRMRAWGNIAIRKVDATAYDSTHRPIFECVMELVDAVSKDGAEGAQISIKEALAVAAVKVHAMKERSGKVERILCRCTKVTWQWNAKAKTHEFVLSVVGLEDLVERRSSEATGAHPPDFFCRLCAVEIPRRSACLESHVHSAQHVLCYVHKYYPQTIMELDMLPKEGGKEMRRVIAQLLKDHQPKEPYCIPIYDPIGEQERKGIVAMEKIKEEERQRHMAEARKRAQEQRKKKDEERRKQREKELEEEKARMAERARKEKEARERAERLEQEKAHVKKLLQEAQRKAEEERKAKEAKERAKEAKERAEAEAEKQRRQEHLRSLLDREKQRLKALHEKEAQQRRLLEEKEELERKMRDLKDRAAFQRNGPAPVPPPVPDPRNMGPPDPRNMVPPDRRPMGPPDQRTMNPSVGLAKPPPPEPFRQPLLGTGPSNIHNQPVPPPPTVYNNPTGFRITFENAGAKSLFPSFVPIPEAVPVYKGMEEADKATRPMQPNIPVIDRPSLRERRVDPYISNPKIIQSRDQLVDFIWRQGAERIPEKELPVKFNEKAAGIEGALGVDCLYEVICADCSDLDTFYCSMCGFWTTPNDMFKHLETSEHKLAYLFRNYKMYHQTVVSETNSLVRSAMLSQFAIQIWKMEQPPGRVSNRLRSLLDRAIIERVWPEHVNVLDHSWKDEGKTVGRVEVPPPVSKKDLGLVDDEPNRKHKKDKGALKASVNSREEVFVEGQGEPKVDFAREKTPSNSQSREAQREEGLA</sequence>
<dbReference type="AlphaFoldDB" id="A0A8L8KQT1"/>
<feature type="region of interest" description="Disordered" evidence="1">
    <location>
        <begin position="1042"/>
        <end position="1118"/>
    </location>
</feature>
<dbReference type="InterPro" id="IPR050899">
    <property type="entry name" value="DDRGK_domain-containing"/>
</dbReference>
<feature type="compositionally biased region" description="Basic and acidic residues" evidence="1">
    <location>
        <begin position="719"/>
        <end position="728"/>
    </location>
</feature>
<protein>
    <submittedName>
        <fullName evidence="3">C2H2-type domain-containing protein</fullName>
    </submittedName>
</protein>
<accession>A0A8L8KQT1</accession>
<feature type="compositionally biased region" description="Pro residues" evidence="1">
    <location>
        <begin position="735"/>
        <end position="752"/>
    </location>
</feature>
<dbReference type="WBParaSite" id="HPBE_0001969101-mRNA-1">
    <property type="protein sequence ID" value="HPBE_0001969101-mRNA-1"/>
    <property type="gene ID" value="HPBE_0001969101"/>
</dbReference>
<reference evidence="3" key="1">
    <citation type="submission" date="2019-09" db="UniProtKB">
        <authorList>
            <consortium name="WormBaseParasite"/>
        </authorList>
    </citation>
    <scope>IDENTIFICATION</scope>
</reference>
<dbReference type="PANTHER" id="PTHR48176">
    <property type="entry name" value="DDRGK DOMAIN-CONTAINING PROTEIN 1"/>
    <property type="match status" value="1"/>
</dbReference>
<evidence type="ECO:0000256" key="1">
    <source>
        <dbReference type="SAM" id="MobiDB-lite"/>
    </source>
</evidence>
<feature type="region of interest" description="Disordered" evidence="1">
    <location>
        <begin position="719"/>
        <end position="780"/>
    </location>
</feature>
<feature type="compositionally biased region" description="Basic and acidic residues" evidence="1">
    <location>
        <begin position="1081"/>
        <end position="1102"/>
    </location>
</feature>
<proteinExistence type="predicted"/>
<dbReference type="PANTHER" id="PTHR48176:SF1">
    <property type="entry name" value="DDRGK DOMAIN-CONTAINING PROTEIN 1"/>
    <property type="match status" value="1"/>
</dbReference>